<protein>
    <submittedName>
        <fullName evidence="2">6-bladed beta-propeller</fullName>
    </submittedName>
</protein>
<evidence type="ECO:0000313" key="1">
    <source>
        <dbReference type="EMBL" id="RGT96573.1"/>
    </source>
</evidence>
<evidence type="ECO:0000313" key="2">
    <source>
        <dbReference type="EMBL" id="RHI94512.1"/>
    </source>
</evidence>
<sequence length="348" mass="39444">MNKIFSLLLIIICISCEPSKKSLSDIFVVTKELQAQQVEFEIDSIQNPFLMRYVNKKLVMCNVFTSSLMTVFDWKTGRYIMDFGTKGLGPNEFVNFNTVSVLGNKLGIYDNNKREFLYLSLNDSASISYTIIEIDENDDIIPFNIYALTEKYILATGLIKKGRFALFNNEGVLMGTFGEYPKSDVSDIASYTENAFAYQALIAYQPNKKKLAIGNQYGEGISFYNMNNILHPQLLKEYMMTPPHYIDASKGDRKSVTFQKDNICGFVDIGASEKYCIGLFLGQARVKGEAWRGGDKLLIFDWDGNPVKKIDLPQKYLQMAISDDKIILLGHDPKTIDFVVHTIDLSEI</sequence>
<dbReference type="Proteomes" id="UP000285777">
    <property type="component" value="Unassembled WGS sequence"/>
</dbReference>
<comment type="caution">
    <text evidence="2">The sequence shown here is derived from an EMBL/GenBank/DDBJ whole genome shotgun (WGS) entry which is preliminary data.</text>
</comment>
<organism evidence="2 4">
    <name type="scientific">Phocaeicola vulgatus</name>
    <name type="common">Bacteroides vulgatus</name>
    <dbReference type="NCBI Taxonomy" id="821"/>
    <lineage>
        <taxon>Bacteria</taxon>
        <taxon>Pseudomonadati</taxon>
        <taxon>Bacteroidota</taxon>
        <taxon>Bacteroidia</taxon>
        <taxon>Bacteroidales</taxon>
        <taxon>Bacteroidaceae</taxon>
        <taxon>Phocaeicola</taxon>
    </lineage>
</organism>
<dbReference type="AlphaFoldDB" id="A0A415BUE6"/>
<dbReference type="EMBL" id="QRXI01000004">
    <property type="protein sequence ID" value="RGT96573.1"/>
    <property type="molecule type" value="Genomic_DNA"/>
</dbReference>
<dbReference type="RefSeq" id="WP_117852123.1">
    <property type="nucleotide sequence ID" value="NZ_DAWDKF010000008.1"/>
</dbReference>
<reference evidence="3 4" key="1">
    <citation type="submission" date="2018-08" db="EMBL/GenBank/DDBJ databases">
        <title>A genome reference for cultivated species of the human gut microbiota.</title>
        <authorList>
            <person name="Zou Y."/>
            <person name="Xue W."/>
            <person name="Luo G."/>
        </authorList>
    </citation>
    <scope>NUCLEOTIDE SEQUENCE [LARGE SCALE GENOMIC DNA]</scope>
    <source>
        <strain evidence="1 3">AF18-14</strain>
        <strain evidence="2 4">AM13-21</strain>
    </source>
</reference>
<name>A0A415BUE6_PHOVU</name>
<evidence type="ECO:0000313" key="4">
    <source>
        <dbReference type="Proteomes" id="UP000285777"/>
    </source>
</evidence>
<evidence type="ECO:0000313" key="3">
    <source>
        <dbReference type="Proteomes" id="UP000283833"/>
    </source>
</evidence>
<dbReference type="EMBL" id="QRLF01000006">
    <property type="protein sequence ID" value="RHI94512.1"/>
    <property type="molecule type" value="Genomic_DNA"/>
</dbReference>
<accession>A0A415BUE6</accession>
<dbReference type="Pfam" id="PF15869">
    <property type="entry name" value="TolB_like"/>
    <property type="match status" value="1"/>
</dbReference>
<dbReference type="Proteomes" id="UP000283833">
    <property type="component" value="Unassembled WGS sequence"/>
</dbReference>
<gene>
    <name evidence="2" type="ORF">DW150_05015</name>
    <name evidence="1" type="ORF">DWX04_03685</name>
</gene>
<proteinExistence type="predicted"/>